<evidence type="ECO:0000256" key="2">
    <source>
        <dbReference type="ARBA" id="ARBA00022801"/>
    </source>
</evidence>
<dbReference type="InterPro" id="IPR044999">
    <property type="entry name" value="CbbY-like"/>
</dbReference>
<accession>X0YKW5</accession>
<dbReference type="NCBIfam" id="TIGR01509">
    <property type="entry name" value="HAD-SF-IA-v3"/>
    <property type="match status" value="1"/>
</dbReference>
<sequence length="157" mass="17169">HKLKTDLYMKIVESGELKLRPGVARLIDEAITEGITLAVCSTSNERAVNLIVEKLLGPERKARFSAILAGDVVSKKKPDPEIYNLALERLNLKPDECFVVEDSRNGFLAAKGAGMHCVVTTNGYTEDEDFTGAELIVSELGDPPDVQVTLEMLRGIL</sequence>
<dbReference type="GO" id="GO:0046872">
    <property type="term" value="F:metal ion binding"/>
    <property type="evidence" value="ECO:0007669"/>
    <property type="project" value="UniProtKB-KW"/>
</dbReference>
<keyword evidence="1" id="KW-0479">Metal-binding</keyword>
<dbReference type="PRINTS" id="PR00413">
    <property type="entry name" value="HADHALOGNASE"/>
</dbReference>
<comment type="caution">
    <text evidence="3">The sequence shown here is derived from an EMBL/GenBank/DDBJ whole genome shotgun (WGS) entry which is preliminary data.</text>
</comment>
<evidence type="ECO:0008006" key="4">
    <source>
        <dbReference type="Google" id="ProtNLM"/>
    </source>
</evidence>
<dbReference type="InterPro" id="IPR006439">
    <property type="entry name" value="HAD-SF_hydro_IA"/>
</dbReference>
<reference evidence="3" key="1">
    <citation type="journal article" date="2014" name="Front. Microbiol.">
        <title>High frequency of phylogenetically diverse reductive dehalogenase-homologous genes in deep subseafloor sedimentary metagenomes.</title>
        <authorList>
            <person name="Kawai M."/>
            <person name="Futagami T."/>
            <person name="Toyoda A."/>
            <person name="Takaki Y."/>
            <person name="Nishi S."/>
            <person name="Hori S."/>
            <person name="Arai W."/>
            <person name="Tsubouchi T."/>
            <person name="Morono Y."/>
            <person name="Uchiyama I."/>
            <person name="Ito T."/>
            <person name="Fujiyama A."/>
            <person name="Inagaki F."/>
            <person name="Takami H."/>
        </authorList>
    </citation>
    <scope>NUCLEOTIDE SEQUENCE</scope>
    <source>
        <strain evidence="3">Expedition CK06-06</strain>
    </source>
</reference>
<gene>
    <name evidence="3" type="ORF">S01H4_13729</name>
</gene>
<keyword evidence="2" id="KW-0378">Hydrolase</keyword>
<dbReference type="Pfam" id="PF00702">
    <property type="entry name" value="Hydrolase"/>
    <property type="match status" value="1"/>
</dbReference>
<dbReference type="AlphaFoldDB" id="X0YKW5"/>
<dbReference type="InterPro" id="IPR023214">
    <property type="entry name" value="HAD_sf"/>
</dbReference>
<dbReference type="InterPro" id="IPR036412">
    <property type="entry name" value="HAD-like_sf"/>
</dbReference>
<dbReference type="Gene3D" id="3.40.50.1000">
    <property type="entry name" value="HAD superfamily/HAD-like"/>
    <property type="match status" value="1"/>
</dbReference>
<dbReference type="EMBL" id="BART01006040">
    <property type="protein sequence ID" value="GAG56829.1"/>
    <property type="molecule type" value="Genomic_DNA"/>
</dbReference>
<feature type="non-terminal residue" evidence="3">
    <location>
        <position position="1"/>
    </location>
</feature>
<evidence type="ECO:0000256" key="1">
    <source>
        <dbReference type="ARBA" id="ARBA00022723"/>
    </source>
</evidence>
<dbReference type="FunFam" id="3.40.50.1000:FF:000036">
    <property type="entry name" value="HAD family hydrolase"/>
    <property type="match status" value="1"/>
</dbReference>
<evidence type="ECO:0000313" key="3">
    <source>
        <dbReference type="EMBL" id="GAG56829.1"/>
    </source>
</evidence>
<organism evidence="3">
    <name type="scientific">marine sediment metagenome</name>
    <dbReference type="NCBI Taxonomy" id="412755"/>
    <lineage>
        <taxon>unclassified sequences</taxon>
        <taxon>metagenomes</taxon>
        <taxon>ecological metagenomes</taxon>
    </lineage>
</organism>
<dbReference type="PANTHER" id="PTHR42896:SF2">
    <property type="entry name" value="CBBY-LIKE PROTEIN"/>
    <property type="match status" value="1"/>
</dbReference>
<protein>
    <recommendedName>
        <fullName evidence="4">FCP1 homology domain-containing protein</fullName>
    </recommendedName>
</protein>
<dbReference type="PANTHER" id="PTHR42896">
    <property type="entry name" value="XYLULOSE-1,5-BISPHOSPHATE (XUBP) PHOSPHATASE"/>
    <property type="match status" value="1"/>
</dbReference>
<name>X0YKW5_9ZZZZ</name>
<dbReference type="SUPFAM" id="SSF56784">
    <property type="entry name" value="HAD-like"/>
    <property type="match status" value="1"/>
</dbReference>
<dbReference type="GO" id="GO:0016787">
    <property type="term" value="F:hydrolase activity"/>
    <property type="evidence" value="ECO:0007669"/>
    <property type="project" value="UniProtKB-KW"/>
</dbReference>
<proteinExistence type="predicted"/>